<dbReference type="Gene3D" id="3.40.50.720">
    <property type="entry name" value="NAD(P)-binding Rossmann-like Domain"/>
    <property type="match status" value="1"/>
</dbReference>
<dbReference type="InterPro" id="IPR050259">
    <property type="entry name" value="SDR"/>
</dbReference>
<keyword evidence="4" id="KW-1185">Reference proteome</keyword>
<protein>
    <submittedName>
        <fullName evidence="3">3-oxoacyl-[acyl-carrier-protein] reductase FabG</fullName>
        <ecNumber evidence="3">1.1.1.100</ecNumber>
    </submittedName>
</protein>
<keyword evidence="3" id="KW-0560">Oxidoreductase</keyword>
<evidence type="ECO:0000256" key="1">
    <source>
        <dbReference type="ARBA" id="ARBA00006484"/>
    </source>
</evidence>
<dbReference type="GO" id="GO:0032787">
    <property type="term" value="P:monocarboxylic acid metabolic process"/>
    <property type="evidence" value="ECO:0007669"/>
    <property type="project" value="UniProtKB-ARBA"/>
</dbReference>
<comment type="caution">
    <text evidence="3">The sequence shown here is derived from an EMBL/GenBank/DDBJ whole genome shotgun (WGS) entry which is preliminary data.</text>
</comment>
<gene>
    <name evidence="3" type="primary">fabG_4</name>
    <name evidence="3" type="ORF">Enr8_39460</name>
</gene>
<dbReference type="PROSITE" id="PS00061">
    <property type="entry name" value="ADH_SHORT"/>
    <property type="match status" value="1"/>
</dbReference>
<proteinExistence type="inferred from homology"/>
<dbReference type="PANTHER" id="PTHR42879">
    <property type="entry name" value="3-OXOACYL-(ACYL-CARRIER-PROTEIN) REDUCTASE"/>
    <property type="match status" value="1"/>
</dbReference>
<dbReference type="FunFam" id="3.40.50.720:FF:000084">
    <property type="entry name" value="Short-chain dehydrogenase reductase"/>
    <property type="match status" value="1"/>
</dbReference>
<dbReference type="Proteomes" id="UP000318878">
    <property type="component" value="Unassembled WGS sequence"/>
</dbReference>
<dbReference type="RefSeq" id="WP_146434642.1">
    <property type="nucleotide sequence ID" value="NZ_SJPF01000004.1"/>
</dbReference>
<reference evidence="3 4" key="1">
    <citation type="submission" date="2019-02" db="EMBL/GenBank/DDBJ databases">
        <title>Deep-cultivation of Planctomycetes and their phenomic and genomic characterization uncovers novel biology.</title>
        <authorList>
            <person name="Wiegand S."/>
            <person name="Jogler M."/>
            <person name="Boedeker C."/>
            <person name="Pinto D."/>
            <person name="Vollmers J."/>
            <person name="Rivas-Marin E."/>
            <person name="Kohn T."/>
            <person name="Peeters S.H."/>
            <person name="Heuer A."/>
            <person name="Rast P."/>
            <person name="Oberbeckmann S."/>
            <person name="Bunk B."/>
            <person name="Jeske O."/>
            <person name="Meyerdierks A."/>
            <person name="Storesund J.E."/>
            <person name="Kallscheuer N."/>
            <person name="Luecker S."/>
            <person name="Lage O.M."/>
            <person name="Pohl T."/>
            <person name="Merkel B.J."/>
            <person name="Hornburger P."/>
            <person name="Mueller R.-W."/>
            <person name="Bruemmer F."/>
            <person name="Labrenz M."/>
            <person name="Spormann A.M."/>
            <person name="Op Den Camp H."/>
            <person name="Overmann J."/>
            <person name="Amann R."/>
            <person name="Jetten M.S.M."/>
            <person name="Mascher T."/>
            <person name="Medema M.H."/>
            <person name="Devos D.P."/>
            <person name="Kaster A.-K."/>
            <person name="Ovreas L."/>
            <person name="Rohde M."/>
            <person name="Galperin M.Y."/>
            <person name="Jogler C."/>
        </authorList>
    </citation>
    <scope>NUCLEOTIDE SEQUENCE [LARGE SCALE GENOMIC DNA]</scope>
    <source>
        <strain evidence="3 4">Enr8</strain>
    </source>
</reference>
<evidence type="ECO:0000259" key="2">
    <source>
        <dbReference type="SMART" id="SM00822"/>
    </source>
</evidence>
<sequence>MTLASLLELSSRTALVTGGSKGIGKAIARGLAEAGADVCITARHADELEAATREIGAGLDVRVAWRVCDMADRAEVDAMADWVLGEFGKVDILFNNAGTNQPQTLVETTDESWDRVLEINFTSCMRLARKLTPGMIERGWGRIIHLSSVMAVASNSGRGNYSGTKAALSAMSRAHALELGPHGITVNCLAPGPIATELPMSLLNDEQKKRFSERTAVKRWGETQDLVGPALLLASDAGAYITGTTLLVEGGMLCRTFD</sequence>
<evidence type="ECO:0000313" key="3">
    <source>
        <dbReference type="EMBL" id="TWT32020.1"/>
    </source>
</evidence>
<dbReference type="OrthoDB" id="9803333at2"/>
<dbReference type="Pfam" id="PF13561">
    <property type="entry name" value="adh_short_C2"/>
    <property type="match status" value="1"/>
</dbReference>
<comment type="similarity">
    <text evidence="1">Belongs to the short-chain dehydrogenases/reductases (SDR) family.</text>
</comment>
<name>A0A5C5V224_9BACT</name>
<dbReference type="EMBL" id="SJPF01000004">
    <property type="protein sequence ID" value="TWT32020.1"/>
    <property type="molecule type" value="Genomic_DNA"/>
</dbReference>
<dbReference type="SUPFAM" id="SSF51735">
    <property type="entry name" value="NAD(P)-binding Rossmann-fold domains"/>
    <property type="match status" value="1"/>
</dbReference>
<dbReference type="InterPro" id="IPR057326">
    <property type="entry name" value="KR_dom"/>
</dbReference>
<dbReference type="PRINTS" id="PR00080">
    <property type="entry name" value="SDRFAMILY"/>
</dbReference>
<accession>A0A5C5V224</accession>
<dbReference type="NCBIfam" id="NF005559">
    <property type="entry name" value="PRK07231.1"/>
    <property type="match status" value="1"/>
</dbReference>
<dbReference type="CDD" id="cd05233">
    <property type="entry name" value="SDR_c"/>
    <property type="match status" value="1"/>
</dbReference>
<dbReference type="PRINTS" id="PR00081">
    <property type="entry name" value="GDHRDH"/>
</dbReference>
<evidence type="ECO:0000313" key="4">
    <source>
        <dbReference type="Proteomes" id="UP000318878"/>
    </source>
</evidence>
<dbReference type="EC" id="1.1.1.100" evidence="3"/>
<dbReference type="SMART" id="SM00822">
    <property type="entry name" value="PKS_KR"/>
    <property type="match status" value="1"/>
</dbReference>
<dbReference type="AlphaFoldDB" id="A0A5C5V224"/>
<organism evidence="3 4">
    <name type="scientific">Blastopirellula retiformator</name>
    <dbReference type="NCBI Taxonomy" id="2527970"/>
    <lineage>
        <taxon>Bacteria</taxon>
        <taxon>Pseudomonadati</taxon>
        <taxon>Planctomycetota</taxon>
        <taxon>Planctomycetia</taxon>
        <taxon>Pirellulales</taxon>
        <taxon>Pirellulaceae</taxon>
        <taxon>Blastopirellula</taxon>
    </lineage>
</organism>
<dbReference type="InterPro" id="IPR020904">
    <property type="entry name" value="Sc_DH/Rdtase_CS"/>
</dbReference>
<feature type="domain" description="Ketoreductase" evidence="2">
    <location>
        <begin position="12"/>
        <end position="192"/>
    </location>
</feature>
<dbReference type="InterPro" id="IPR036291">
    <property type="entry name" value="NAD(P)-bd_dom_sf"/>
</dbReference>
<dbReference type="GO" id="GO:0004316">
    <property type="term" value="F:3-oxoacyl-[acyl-carrier-protein] reductase (NADPH) activity"/>
    <property type="evidence" value="ECO:0007669"/>
    <property type="project" value="UniProtKB-EC"/>
</dbReference>
<dbReference type="InterPro" id="IPR002347">
    <property type="entry name" value="SDR_fam"/>
</dbReference>